<comment type="subunit">
    <text evidence="12">Homotetramer; dimer of dimers.</text>
</comment>
<proteinExistence type="inferred from homology"/>
<dbReference type="Proteomes" id="UP000233750">
    <property type="component" value="Unassembled WGS sequence"/>
</dbReference>
<comment type="caution">
    <text evidence="17">The sequence shown here is derived from an EMBL/GenBank/DDBJ whole genome shotgun (WGS) entry which is preliminary data.</text>
</comment>
<dbReference type="InterPro" id="IPR005263">
    <property type="entry name" value="DapA"/>
</dbReference>
<evidence type="ECO:0000256" key="9">
    <source>
        <dbReference type="ARBA" id="ARBA00023239"/>
    </source>
</evidence>
<dbReference type="NCBIfam" id="TIGR00674">
    <property type="entry name" value="dapA"/>
    <property type="match status" value="1"/>
</dbReference>
<dbReference type="GO" id="GO:0019877">
    <property type="term" value="P:diaminopimelate biosynthetic process"/>
    <property type="evidence" value="ECO:0007669"/>
    <property type="project" value="UniProtKB-UniRule"/>
</dbReference>
<dbReference type="AlphaFoldDB" id="A0A2N3WVH5"/>
<protein>
    <recommendedName>
        <fullName evidence="4 12">4-hydroxy-tetrahydrodipicolinate synthase</fullName>
        <shortName evidence="12">HTPA synthase</shortName>
        <ecNumber evidence="4 12">4.3.3.7</ecNumber>
    </recommendedName>
</protein>
<accession>A0A2N3WVH5</accession>
<gene>
    <name evidence="12" type="primary">dapA</name>
    <name evidence="17" type="ORF">ATK30_8879</name>
</gene>
<dbReference type="GO" id="GO:0008840">
    <property type="term" value="F:4-hydroxy-tetrahydrodipicolinate synthase activity"/>
    <property type="evidence" value="ECO:0007669"/>
    <property type="project" value="UniProtKB-UniRule"/>
</dbReference>
<evidence type="ECO:0000256" key="6">
    <source>
        <dbReference type="ARBA" id="ARBA00022605"/>
    </source>
</evidence>
<dbReference type="CDD" id="cd00950">
    <property type="entry name" value="DHDPS"/>
    <property type="match status" value="1"/>
</dbReference>
<feature type="active site" description="Schiff-base intermediate with substrate" evidence="12 14">
    <location>
        <position position="174"/>
    </location>
</feature>
<feature type="binding site" evidence="12 15">
    <location>
        <position position="214"/>
    </location>
    <ligand>
        <name>pyruvate</name>
        <dbReference type="ChEBI" id="CHEBI:15361"/>
    </ligand>
</feature>
<dbReference type="Gene3D" id="3.20.20.70">
    <property type="entry name" value="Aldolase class I"/>
    <property type="match status" value="1"/>
</dbReference>
<evidence type="ECO:0000256" key="3">
    <source>
        <dbReference type="ARBA" id="ARBA00007592"/>
    </source>
</evidence>
<dbReference type="UniPathway" id="UPA00034">
    <property type="reaction ID" value="UER00017"/>
</dbReference>
<dbReference type="SMART" id="SM01130">
    <property type="entry name" value="DHDPS"/>
    <property type="match status" value="1"/>
</dbReference>
<evidence type="ECO:0000313" key="18">
    <source>
        <dbReference type="Proteomes" id="UP000233750"/>
    </source>
</evidence>
<dbReference type="EC" id="4.3.3.7" evidence="4 12"/>
<evidence type="ECO:0000256" key="8">
    <source>
        <dbReference type="ARBA" id="ARBA00023154"/>
    </source>
</evidence>
<comment type="subcellular location">
    <subcellularLocation>
        <location evidence="12">Cytoplasm</location>
    </subcellularLocation>
</comment>
<dbReference type="PROSITE" id="PS00666">
    <property type="entry name" value="DHDPS_2"/>
    <property type="match status" value="1"/>
</dbReference>
<dbReference type="PRINTS" id="PR00146">
    <property type="entry name" value="DHPICSNTHASE"/>
</dbReference>
<dbReference type="InterPro" id="IPR002220">
    <property type="entry name" value="DapA-like"/>
</dbReference>
<dbReference type="PROSITE" id="PS00665">
    <property type="entry name" value="DHDPS_1"/>
    <property type="match status" value="1"/>
</dbReference>
<evidence type="ECO:0000256" key="14">
    <source>
        <dbReference type="PIRSR" id="PIRSR001365-1"/>
    </source>
</evidence>
<evidence type="ECO:0000256" key="10">
    <source>
        <dbReference type="ARBA" id="ARBA00023270"/>
    </source>
</evidence>
<dbReference type="InterPro" id="IPR013785">
    <property type="entry name" value="Aldolase_TIM"/>
</dbReference>
<keyword evidence="5 12" id="KW-0963">Cytoplasm</keyword>
<evidence type="ECO:0000256" key="4">
    <source>
        <dbReference type="ARBA" id="ARBA00012086"/>
    </source>
</evidence>
<comment type="function">
    <text evidence="1 12">Catalyzes the condensation of (S)-aspartate-beta-semialdehyde [(S)-ASA] and pyruvate to 4-hydroxy-tetrahydrodipicolinate (HTPA).</text>
</comment>
<dbReference type="SUPFAM" id="SSF51569">
    <property type="entry name" value="Aldolase"/>
    <property type="match status" value="1"/>
</dbReference>
<dbReference type="EMBL" id="PJMY01000003">
    <property type="protein sequence ID" value="PKV97877.1"/>
    <property type="molecule type" value="Genomic_DNA"/>
</dbReference>
<keyword evidence="8 12" id="KW-0457">Lysine biosynthesis</keyword>
<dbReference type="InterPro" id="IPR020624">
    <property type="entry name" value="Schiff_base-form_aldolases_CS"/>
</dbReference>
<dbReference type="PIRSF" id="PIRSF001365">
    <property type="entry name" value="DHDPS"/>
    <property type="match status" value="1"/>
</dbReference>
<evidence type="ECO:0000256" key="5">
    <source>
        <dbReference type="ARBA" id="ARBA00022490"/>
    </source>
</evidence>
<dbReference type="PANTHER" id="PTHR12128">
    <property type="entry name" value="DIHYDRODIPICOLINATE SYNTHASE"/>
    <property type="match status" value="1"/>
</dbReference>
<comment type="pathway">
    <text evidence="2 12">Amino-acid biosynthesis; L-lysine biosynthesis via DAP pathway; (S)-tetrahydrodipicolinate from L-aspartate: step 3/4.</text>
</comment>
<evidence type="ECO:0000256" key="11">
    <source>
        <dbReference type="ARBA" id="ARBA00047836"/>
    </source>
</evidence>
<dbReference type="InterPro" id="IPR020625">
    <property type="entry name" value="Schiff_base-form_aldolases_AS"/>
</dbReference>
<feature type="site" description="Part of a proton relay during catalysis" evidence="12">
    <location>
        <position position="57"/>
    </location>
</feature>
<evidence type="ECO:0000256" key="15">
    <source>
        <dbReference type="PIRSR" id="PIRSR001365-2"/>
    </source>
</evidence>
<evidence type="ECO:0000256" key="12">
    <source>
        <dbReference type="HAMAP-Rule" id="MF_00418"/>
    </source>
</evidence>
<feature type="active site" description="Proton donor/acceptor" evidence="12 14">
    <location>
        <position position="146"/>
    </location>
</feature>
<name>A0A2N3WVH5_9PSEU</name>
<comment type="caution">
    <text evidence="12">Was originally thought to be a dihydrodipicolinate synthase (DHDPS), catalyzing the condensation of (S)-aspartate-beta-semialdehyde [(S)-ASA] and pyruvate to dihydrodipicolinate (DHDP). However, it was shown in E.coli that the product of the enzymatic reaction is not dihydrodipicolinate but in fact (4S)-4-hydroxy-2,3,4,5-tetrahydro-(2S)-dipicolinic acid (HTPA), and that the consecutive dehydration reaction leading to DHDP is not spontaneous but catalyzed by DapB.</text>
</comment>
<reference evidence="17 18" key="1">
    <citation type="submission" date="2017-12" db="EMBL/GenBank/DDBJ databases">
        <title>Sequencing the genomes of 1000 Actinobacteria strains.</title>
        <authorList>
            <person name="Klenk H.-P."/>
        </authorList>
    </citation>
    <scope>NUCLEOTIDE SEQUENCE [LARGE SCALE GENOMIC DNA]</scope>
    <source>
        <strain evidence="17 18">DSM 45165</strain>
    </source>
</reference>
<dbReference type="HAMAP" id="MF_00418">
    <property type="entry name" value="DapA"/>
    <property type="match status" value="1"/>
</dbReference>
<comment type="catalytic activity">
    <reaction evidence="11 12">
        <text>L-aspartate 4-semialdehyde + pyruvate = (2S,4S)-4-hydroxy-2,3,4,5-tetrahydrodipicolinate + H2O + H(+)</text>
        <dbReference type="Rhea" id="RHEA:34171"/>
        <dbReference type="ChEBI" id="CHEBI:15361"/>
        <dbReference type="ChEBI" id="CHEBI:15377"/>
        <dbReference type="ChEBI" id="CHEBI:15378"/>
        <dbReference type="ChEBI" id="CHEBI:67139"/>
        <dbReference type="ChEBI" id="CHEBI:537519"/>
        <dbReference type="EC" id="4.3.3.7"/>
    </reaction>
</comment>
<evidence type="ECO:0000313" key="17">
    <source>
        <dbReference type="EMBL" id="PKV97877.1"/>
    </source>
</evidence>
<organism evidence="17 18">
    <name type="scientific">Amycolatopsis echigonensis</name>
    <dbReference type="NCBI Taxonomy" id="2576905"/>
    <lineage>
        <taxon>Bacteria</taxon>
        <taxon>Bacillati</taxon>
        <taxon>Actinomycetota</taxon>
        <taxon>Actinomycetes</taxon>
        <taxon>Pseudonocardiales</taxon>
        <taxon>Pseudonocardiaceae</taxon>
        <taxon>Amycolatopsis</taxon>
    </lineage>
</organism>
<dbReference type="Pfam" id="PF00701">
    <property type="entry name" value="DHDPS"/>
    <property type="match status" value="1"/>
</dbReference>
<comment type="similarity">
    <text evidence="3 12 13">Belongs to the DapA family.</text>
</comment>
<keyword evidence="6 12" id="KW-0028">Amino-acid biosynthesis</keyword>
<evidence type="ECO:0000256" key="7">
    <source>
        <dbReference type="ARBA" id="ARBA00022915"/>
    </source>
</evidence>
<keyword evidence="10 12" id="KW-0704">Schiff base</keyword>
<feature type="site" description="Part of a proton relay during catalysis" evidence="12">
    <location>
        <position position="120"/>
    </location>
</feature>
<keyword evidence="18" id="KW-1185">Reference proteome</keyword>
<feature type="region of interest" description="Disordered" evidence="16">
    <location>
        <begin position="319"/>
        <end position="339"/>
    </location>
</feature>
<evidence type="ECO:0000256" key="16">
    <source>
        <dbReference type="SAM" id="MobiDB-lite"/>
    </source>
</evidence>
<keyword evidence="9 12" id="KW-0456">Lyase</keyword>
<dbReference type="GO" id="GO:0009089">
    <property type="term" value="P:lysine biosynthetic process via diaminopimelate"/>
    <property type="evidence" value="ECO:0007669"/>
    <property type="project" value="UniProtKB-UniRule"/>
</dbReference>
<evidence type="ECO:0000256" key="1">
    <source>
        <dbReference type="ARBA" id="ARBA00003294"/>
    </source>
</evidence>
<evidence type="ECO:0000256" key="2">
    <source>
        <dbReference type="ARBA" id="ARBA00005120"/>
    </source>
</evidence>
<feature type="binding site" evidence="12 15">
    <location>
        <position position="58"/>
    </location>
    <ligand>
        <name>pyruvate</name>
        <dbReference type="ChEBI" id="CHEBI:15361"/>
    </ligand>
</feature>
<dbReference type="GO" id="GO:0005829">
    <property type="term" value="C:cytosol"/>
    <property type="evidence" value="ECO:0007669"/>
    <property type="project" value="TreeGrafter"/>
</dbReference>
<dbReference type="PANTHER" id="PTHR12128:SF66">
    <property type="entry name" value="4-HYDROXY-2-OXOGLUTARATE ALDOLASE, MITOCHONDRIAL"/>
    <property type="match status" value="1"/>
</dbReference>
<sequence>MAMSTSPAAAPGRPFGRVLTAMATPFDRAGALDVKRAQELAEYLVDLGNDGLVVNGTTGESPTTTDDEKAALVRAVVEAVGDRATVIAGAGTNNTAHSIEQAHAAAEAGAHGLLVVTPYYSRPSQAGLYAHFTTVADSTELPVMLYDIPPRSIVPIEVDTLQRLAEHPRILAVKDAKGDLIAGSEVIANTHLAYYSGDDGLNLPWLSVGAVGVVSVIGHVVAGRIRAMIEAYEAGDTSTARTNHRGMLPVLRAMSRVGGVAFSKASLRLRGFDIGDPRLPIVPPFDDQLEQIAADLAQGGVPLEDSAASDWHGARVAQADSQAAYTAPTSHTSVGTMPR</sequence>
<evidence type="ECO:0000256" key="13">
    <source>
        <dbReference type="PIRNR" id="PIRNR001365"/>
    </source>
</evidence>
<keyword evidence="7 12" id="KW-0220">Diaminopimelate biosynthesis</keyword>